<name>A0ACC0AM95_CATRO</name>
<organism evidence="1 2">
    <name type="scientific">Catharanthus roseus</name>
    <name type="common">Madagascar periwinkle</name>
    <name type="synonym">Vinca rosea</name>
    <dbReference type="NCBI Taxonomy" id="4058"/>
    <lineage>
        <taxon>Eukaryota</taxon>
        <taxon>Viridiplantae</taxon>
        <taxon>Streptophyta</taxon>
        <taxon>Embryophyta</taxon>
        <taxon>Tracheophyta</taxon>
        <taxon>Spermatophyta</taxon>
        <taxon>Magnoliopsida</taxon>
        <taxon>eudicotyledons</taxon>
        <taxon>Gunneridae</taxon>
        <taxon>Pentapetalae</taxon>
        <taxon>asterids</taxon>
        <taxon>lamiids</taxon>
        <taxon>Gentianales</taxon>
        <taxon>Apocynaceae</taxon>
        <taxon>Rauvolfioideae</taxon>
        <taxon>Vinceae</taxon>
        <taxon>Catharanthinae</taxon>
        <taxon>Catharanthus</taxon>
    </lineage>
</organism>
<comment type="caution">
    <text evidence="1">The sequence shown here is derived from an EMBL/GenBank/DDBJ whole genome shotgun (WGS) entry which is preliminary data.</text>
</comment>
<reference evidence="2" key="1">
    <citation type="journal article" date="2023" name="Nat. Plants">
        <title>Single-cell RNA sequencing provides a high-resolution roadmap for understanding the multicellular compartmentation of specialized metabolism.</title>
        <authorList>
            <person name="Sun S."/>
            <person name="Shen X."/>
            <person name="Li Y."/>
            <person name="Li Y."/>
            <person name="Wang S."/>
            <person name="Li R."/>
            <person name="Zhang H."/>
            <person name="Shen G."/>
            <person name="Guo B."/>
            <person name="Wei J."/>
            <person name="Xu J."/>
            <person name="St-Pierre B."/>
            <person name="Chen S."/>
            <person name="Sun C."/>
        </authorList>
    </citation>
    <scope>NUCLEOTIDE SEQUENCE [LARGE SCALE GENOMIC DNA]</scope>
</reference>
<sequence>MSFPGMTRSHNSRHTTSAAYCASIHPKSIKEKHDMEKCECKRSVSPPNQETSAQLLPSNSKENVMQQLGSTTKSGSHNEVIRNKFRHLVVNTSETPYERSIP</sequence>
<proteinExistence type="predicted"/>
<evidence type="ECO:0000313" key="1">
    <source>
        <dbReference type="EMBL" id="KAI5661841.1"/>
    </source>
</evidence>
<gene>
    <name evidence="1" type="ORF">M9H77_21164</name>
</gene>
<accession>A0ACC0AM95</accession>
<protein>
    <submittedName>
        <fullName evidence="1">Uncharacterized protein</fullName>
    </submittedName>
</protein>
<dbReference type="Proteomes" id="UP001060085">
    <property type="component" value="Linkage Group LG05"/>
</dbReference>
<evidence type="ECO:0000313" key="2">
    <source>
        <dbReference type="Proteomes" id="UP001060085"/>
    </source>
</evidence>
<keyword evidence="2" id="KW-1185">Reference proteome</keyword>
<dbReference type="EMBL" id="CM044705">
    <property type="protein sequence ID" value="KAI5661841.1"/>
    <property type="molecule type" value="Genomic_DNA"/>
</dbReference>